<dbReference type="GeneID" id="68929770"/>
<sequence>MKIIVPIDGSTPSIKALGYAIYLLKLMNPNTGDSRNKSNEY</sequence>
<evidence type="ECO:0008006" key="3">
    <source>
        <dbReference type="Google" id="ProtNLM"/>
    </source>
</evidence>
<keyword evidence="2" id="KW-1185">Reference proteome</keyword>
<dbReference type="RefSeq" id="WP_231100061.1">
    <property type="nucleotide sequence ID" value="NZ_CP012850.1"/>
</dbReference>
<dbReference type="KEGG" id="taa:NMY3_02897"/>
<evidence type="ECO:0000313" key="1">
    <source>
        <dbReference type="EMBL" id="ALI37086.1"/>
    </source>
</evidence>
<name>A0A654M386_9ARCH</name>
<proteinExistence type="predicted"/>
<protein>
    <recommendedName>
        <fullName evidence="3">Universal stress protein family protein</fullName>
    </recommendedName>
</protein>
<dbReference type="EMBL" id="CP012850">
    <property type="protein sequence ID" value="ALI37086.1"/>
    <property type="molecule type" value="Genomic_DNA"/>
</dbReference>
<accession>A0A654M386</accession>
<dbReference type="AlphaFoldDB" id="A0A654M386"/>
<reference evidence="2" key="1">
    <citation type="submission" date="2015-10" db="EMBL/GenBank/DDBJ databases">
        <title>Niche specialization of a soil ammonia-oxidizing archaeon, Candidatus Nitrosocosmicus oleophilus.</title>
        <authorList>
            <person name="Jung M.-Y."/>
            <person name="Rhee S.-K."/>
        </authorList>
    </citation>
    <scope>NUCLEOTIDE SEQUENCE [LARGE SCALE GENOMIC DNA]</scope>
    <source>
        <strain evidence="2">MY3</strain>
    </source>
</reference>
<gene>
    <name evidence="1" type="ORF">NMY3_02897</name>
</gene>
<organism evidence="1 2">
    <name type="scientific">Candidatus Nitrosocosmicus oleophilus</name>
    <dbReference type="NCBI Taxonomy" id="1353260"/>
    <lineage>
        <taxon>Archaea</taxon>
        <taxon>Nitrososphaerota</taxon>
        <taxon>Nitrososphaeria</taxon>
        <taxon>Nitrososphaerales</taxon>
        <taxon>Nitrososphaeraceae</taxon>
        <taxon>Candidatus Nitrosocosmicus</taxon>
    </lineage>
</organism>
<evidence type="ECO:0000313" key="2">
    <source>
        <dbReference type="Proteomes" id="UP000058925"/>
    </source>
</evidence>
<dbReference type="Proteomes" id="UP000058925">
    <property type="component" value="Chromosome"/>
</dbReference>